<proteinExistence type="predicted"/>
<keyword evidence="3" id="KW-1185">Reference proteome</keyword>
<feature type="region of interest" description="Disordered" evidence="1">
    <location>
        <begin position="53"/>
        <end position="77"/>
    </location>
</feature>
<dbReference type="RefSeq" id="XP_022461948.1">
    <property type="nucleotide sequence ID" value="XM_022604385.1"/>
</dbReference>
<evidence type="ECO:0000313" key="2">
    <source>
        <dbReference type="EMBL" id="CDK29968.1"/>
    </source>
</evidence>
<dbReference type="Proteomes" id="UP000019384">
    <property type="component" value="Unassembled WGS sequence"/>
</dbReference>
<dbReference type="HOGENOM" id="CLU_030995_0_0_1"/>
<gene>
    <name evidence="2" type="ORF">KUCA_T00005963001</name>
</gene>
<evidence type="ECO:0008006" key="4">
    <source>
        <dbReference type="Google" id="ProtNLM"/>
    </source>
</evidence>
<reference evidence="2" key="2">
    <citation type="submission" date="2014-02" db="EMBL/GenBank/DDBJ databases">
        <title>Complete DNA sequence of /Kuraishia capsulata/ illustrates novel genomic features among budding yeasts (/Saccharomycotina/).</title>
        <authorList>
            <person name="Morales L."/>
            <person name="Noel B."/>
            <person name="Porcel B."/>
            <person name="Marcet-Houben M."/>
            <person name="Hullo M-F."/>
            <person name="Sacerdot C."/>
            <person name="Tekaia F."/>
            <person name="Leh-Louis V."/>
            <person name="Despons L."/>
            <person name="Khanna V."/>
            <person name="Aury J-M."/>
            <person name="Barbe V."/>
            <person name="Couloux A."/>
            <person name="Labadie K."/>
            <person name="Pelletier E."/>
            <person name="Souciet J-L."/>
            <person name="Boekhout T."/>
            <person name="Gabaldon T."/>
            <person name="Wincker P."/>
            <person name="Dujon B."/>
        </authorList>
    </citation>
    <scope>NUCLEOTIDE SEQUENCE</scope>
    <source>
        <strain evidence="2">CBS 1993</strain>
    </source>
</reference>
<dbReference type="EMBL" id="HG793131">
    <property type="protein sequence ID" value="CDK29968.1"/>
    <property type="molecule type" value="Genomic_DNA"/>
</dbReference>
<dbReference type="Pfam" id="PF08737">
    <property type="entry name" value="Rgp1"/>
    <property type="match status" value="1"/>
</dbReference>
<name>W6MTX6_9ASCO</name>
<dbReference type="OrthoDB" id="1918at2759"/>
<reference evidence="2" key="1">
    <citation type="submission" date="2013-12" db="EMBL/GenBank/DDBJ databases">
        <authorList>
            <person name="Genoscope - CEA"/>
        </authorList>
    </citation>
    <scope>NUCLEOTIDE SEQUENCE</scope>
    <source>
        <strain evidence="2">CBS 1993</strain>
    </source>
</reference>
<evidence type="ECO:0000313" key="3">
    <source>
        <dbReference type="Proteomes" id="UP000019384"/>
    </source>
</evidence>
<organism evidence="2 3">
    <name type="scientific">Kuraishia capsulata CBS 1993</name>
    <dbReference type="NCBI Taxonomy" id="1382522"/>
    <lineage>
        <taxon>Eukaryota</taxon>
        <taxon>Fungi</taxon>
        <taxon>Dikarya</taxon>
        <taxon>Ascomycota</taxon>
        <taxon>Saccharomycotina</taxon>
        <taxon>Pichiomycetes</taxon>
        <taxon>Pichiales</taxon>
        <taxon>Pichiaceae</taxon>
        <taxon>Kuraishia</taxon>
    </lineage>
</organism>
<dbReference type="InterPro" id="IPR014752">
    <property type="entry name" value="Arrestin-like_C"/>
</dbReference>
<dbReference type="PANTHER" id="PTHR12507">
    <property type="entry name" value="REDUCED GROWTH PHENOTYPE 1 RGP1, YEAST -RELATED"/>
    <property type="match status" value="1"/>
</dbReference>
<protein>
    <recommendedName>
        <fullName evidence="4">Rgp1-domain-containing protein</fullName>
    </recommendedName>
</protein>
<dbReference type="STRING" id="1382522.W6MTX6"/>
<accession>W6MTX6</accession>
<dbReference type="AlphaFoldDB" id="W6MTX6"/>
<dbReference type="GeneID" id="34523336"/>
<dbReference type="InterPro" id="IPR014848">
    <property type="entry name" value="Rgp1"/>
</dbReference>
<sequence length="660" mass="74413">MITHAIYNQLANESIRVELVYENSPMIAGSDELSALIRFRYIGKLPEESAVLNGADSNQDADTESEPQLKSEEQSGWSGLRRISSHFSNNARALFLQELESLPEEQDSLENDQTLLLGYVQVLSYLVTNPEILDDSQFEDLRKKSIIGGKLCGISGLEMGSEGSKPNGFLGGVANVFHTELGSEKNDSTSGSGLKNLKPFYSSSQSILFSDLTFRPSTYNTATASQEMVRSFYIGLKLPVDLPPSYESENLKIQHSLVLGYQLTENHKLSNKTMFFPLKVQAYVNKRAQQPVYKLTSSRLSKPVENEKIVFLNNNLEGLNNGFSFNSQQIQHHQPQISRKMSFRTIRRRLGMGDKRSRRTSSMTSLNSYTQRLSLEADYGETQEEVEEDQKQADMFAKYVTELNTKDVNEVVRVQDAFEAESNLNKEASNTLTPREELLSVFADLNSIKKESTESTELEVLIPTKPQSKFLLRVNGEYVYKVSFNKTVFKIGDIISINIQLNNDLSISGLETSLKQVETFPDEAYLLKNEYGDFNPAIAKNRKAETTLVSKSVSTFQTQEINQDIHIPHFITSQFSSDVVKVNYILEITCIFVADQKATENAENGAARRQFELVSVFNDSKGILYKPADYLSNGRELKCRIPVIILPNYEQDFGFVLNNH</sequence>
<dbReference type="Gene3D" id="2.60.40.640">
    <property type="match status" value="1"/>
</dbReference>
<evidence type="ECO:0000256" key="1">
    <source>
        <dbReference type="SAM" id="MobiDB-lite"/>
    </source>
</evidence>